<dbReference type="InterPro" id="IPR010559">
    <property type="entry name" value="Sig_transdc_His_kin_internal"/>
</dbReference>
<dbReference type="InterPro" id="IPR036890">
    <property type="entry name" value="HATPase_C_sf"/>
</dbReference>
<keyword evidence="3" id="KW-0418">Kinase</keyword>
<dbReference type="Proteomes" id="UP001172083">
    <property type="component" value="Unassembled WGS sequence"/>
</dbReference>
<keyword evidence="1" id="KW-1133">Transmembrane helix</keyword>
<evidence type="ECO:0000259" key="2">
    <source>
        <dbReference type="Pfam" id="PF06580"/>
    </source>
</evidence>
<dbReference type="Gene3D" id="3.30.565.10">
    <property type="entry name" value="Histidine kinase-like ATPase, C-terminal domain"/>
    <property type="match status" value="1"/>
</dbReference>
<name>A0ABT8LCU7_9BACT</name>
<comment type="caution">
    <text evidence="3">The sequence shown here is derived from an EMBL/GenBank/DDBJ whole genome shotgun (WGS) entry which is preliminary data.</text>
</comment>
<feature type="transmembrane region" description="Helical" evidence="1">
    <location>
        <begin position="36"/>
        <end position="62"/>
    </location>
</feature>
<keyword evidence="4" id="KW-1185">Reference proteome</keyword>
<gene>
    <name evidence="3" type="ORF">QQ020_26245</name>
</gene>
<feature type="transmembrane region" description="Helical" evidence="1">
    <location>
        <begin position="74"/>
        <end position="95"/>
    </location>
</feature>
<protein>
    <submittedName>
        <fullName evidence="3">Histidine kinase</fullName>
    </submittedName>
</protein>
<keyword evidence="1" id="KW-0812">Transmembrane</keyword>
<dbReference type="GO" id="GO:0016301">
    <property type="term" value="F:kinase activity"/>
    <property type="evidence" value="ECO:0007669"/>
    <property type="project" value="UniProtKB-KW"/>
</dbReference>
<evidence type="ECO:0000313" key="4">
    <source>
        <dbReference type="Proteomes" id="UP001172083"/>
    </source>
</evidence>
<dbReference type="PANTHER" id="PTHR34220">
    <property type="entry name" value="SENSOR HISTIDINE KINASE YPDA"/>
    <property type="match status" value="1"/>
</dbReference>
<organism evidence="3 4">
    <name type="scientific">Agaribacillus aureus</name>
    <dbReference type="NCBI Taxonomy" id="3051825"/>
    <lineage>
        <taxon>Bacteria</taxon>
        <taxon>Pseudomonadati</taxon>
        <taxon>Bacteroidota</taxon>
        <taxon>Cytophagia</taxon>
        <taxon>Cytophagales</taxon>
        <taxon>Splendidivirgaceae</taxon>
        <taxon>Agaribacillus</taxon>
    </lineage>
</organism>
<proteinExistence type="predicted"/>
<keyword evidence="3" id="KW-0808">Transferase</keyword>
<keyword evidence="1" id="KW-0472">Membrane</keyword>
<sequence length="301" mass="35114">MAYSLAVWVTLWRGNAYLSCWLDLWISWFKFPVRRLIVGLIAMTVYTTLMVYLLMLAFQWVFNAQWPPEVIVSNIKFSLLITLIISAFMHARFFLANWKKSELDAEKMKNESLSSKYESLKNQVNPHFLFNSFNALVDLIYHDQDTAAKFVKQLSVVYRYVLEQQEKEVVPLEDELTFVKSYLFLEKIRYGDNLQVHYSVDINALLTVPPMSIQMLVENAIKHNIISREEPLTIDIRLEGSEYIVVSNNLQKKQVSANNSTGVGLKNIKARYQFLTNKLVQILEEKDHFTVKLPFLQIQAE</sequence>
<dbReference type="RefSeq" id="WP_346760944.1">
    <property type="nucleotide sequence ID" value="NZ_JAUJEB010000007.1"/>
</dbReference>
<dbReference type="Pfam" id="PF06580">
    <property type="entry name" value="His_kinase"/>
    <property type="match status" value="1"/>
</dbReference>
<dbReference type="PANTHER" id="PTHR34220:SF7">
    <property type="entry name" value="SENSOR HISTIDINE KINASE YPDA"/>
    <property type="match status" value="1"/>
</dbReference>
<evidence type="ECO:0000256" key="1">
    <source>
        <dbReference type="SAM" id="Phobius"/>
    </source>
</evidence>
<accession>A0ABT8LCU7</accession>
<dbReference type="InterPro" id="IPR050640">
    <property type="entry name" value="Bact_2-comp_sensor_kinase"/>
</dbReference>
<feature type="transmembrane region" description="Helical" evidence="1">
    <location>
        <begin position="6"/>
        <end position="24"/>
    </location>
</feature>
<reference evidence="3" key="1">
    <citation type="submission" date="2023-06" db="EMBL/GenBank/DDBJ databases">
        <title>Genomic of Agaribacillus aureum.</title>
        <authorList>
            <person name="Wang G."/>
        </authorList>
    </citation>
    <scope>NUCLEOTIDE SEQUENCE</scope>
    <source>
        <strain evidence="3">BMA12</strain>
    </source>
</reference>
<evidence type="ECO:0000313" key="3">
    <source>
        <dbReference type="EMBL" id="MDN5215605.1"/>
    </source>
</evidence>
<feature type="domain" description="Signal transduction histidine kinase internal region" evidence="2">
    <location>
        <begin position="116"/>
        <end position="194"/>
    </location>
</feature>
<dbReference type="EMBL" id="JAUJEB010000007">
    <property type="protein sequence ID" value="MDN5215605.1"/>
    <property type="molecule type" value="Genomic_DNA"/>
</dbReference>